<proteinExistence type="predicted"/>
<reference evidence="3" key="1">
    <citation type="submission" date="2022-08" db="EMBL/GenBank/DDBJ databases">
        <title>Genome sequencing of akame (Lates japonicus).</title>
        <authorList>
            <person name="Hashiguchi Y."/>
            <person name="Takahashi H."/>
        </authorList>
    </citation>
    <scope>NUCLEOTIDE SEQUENCE</scope>
    <source>
        <strain evidence="3">Kochi</strain>
    </source>
</reference>
<keyword evidence="3" id="KW-0540">Nuclease</keyword>
<dbReference type="GO" id="GO:0046872">
    <property type="term" value="F:metal ion binding"/>
    <property type="evidence" value="ECO:0007669"/>
    <property type="project" value="InterPro"/>
</dbReference>
<dbReference type="SUPFAM" id="SSF54060">
    <property type="entry name" value="His-Me finger endonucleases"/>
    <property type="match status" value="1"/>
</dbReference>
<keyword evidence="3" id="KW-0255">Endonuclease</keyword>
<dbReference type="Pfam" id="PF01223">
    <property type="entry name" value="Endonuclease_NS"/>
    <property type="match status" value="1"/>
</dbReference>
<dbReference type="GO" id="GO:0003676">
    <property type="term" value="F:nucleic acid binding"/>
    <property type="evidence" value="ECO:0007669"/>
    <property type="project" value="InterPro"/>
</dbReference>
<accession>A0AAD3RFS5</accession>
<dbReference type="InterPro" id="IPR044925">
    <property type="entry name" value="His-Me_finger_sf"/>
</dbReference>
<name>A0AAD3RFS5_LATJO</name>
<dbReference type="PANTHER" id="PTHR21472">
    <property type="entry name" value="ENDONUCLEASE DOMAIN-CONTAINING 1 PROTEIN ENDOD1"/>
    <property type="match status" value="1"/>
</dbReference>
<evidence type="ECO:0000259" key="2">
    <source>
        <dbReference type="Pfam" id="PF01223"/>
    </source>
</evidence>
<feature type="region of interest" description="Disordered" evidence="1">
    <location>
        <begin position="152"/>
        <end position="173"/>
    </location>
</feature>
<organism evidence="3 4">
    <name type="scientific">Lates japonicus</name>
    <name type="common">Japanese lates</name>
    <dbReference type="NCBI Taxonomy" id="270547"/>
    <lineage>
        <taxon>Eukaryota</taxon>
        <taxon>Metazoa</taxon>
        <taxon>Chordata</taxon>
        <taxon>Craniata</taxon>
        <taxon>Vertebrata</taxon>
        <taxon>Euteleostomi</taxon>
        <taxon>Actinopterygii</taxon>
        <taxon>Neopterygii</taxon>
        <taxon>Teleostei</taxon>
        <taxon>Neoteleostei</taxon>
        <taxon>Acanthomorphata</taxon>
        <taxon>Carangaria</taxon>
        <taxon>Carangaria incertae sedis</taxon>
        <taxon>Centropomidae</taxon>
        <taxon>Lates</taxon>
    </lineage>
</organism>
<dbReference type="InterPro" id="IPR001604">
    <property type="entry name" value="Endo_G_ENPP1-like_dom"/>
</dbReference>
<dbReference type="Proteomes" id="UP001279410">
    <property type="component" value="Unassembled WGS sequence"/>
</dbReference>
<sequence>MCRPQGLNEEYLTRELCEFRAFICSEISSGDQRGGKLLVMSQRKMLRFSAGVLLLLLPWFGGLRLGSNNGPWNVLENEVLGRLAHCTGEMYVITGAIPYKTESEFKKHWLKDKDGKDRVAIPEYMWSAYCCPNHTPNTQFFPTYAAVGRNDPDSNNDIVTKDPNVPNRRGLPV</sequence>
<keyword evidence="3" id="KW-0378">Hydrolase</keyword>
<protein>
    <submittedName>
        <fullName evidence="3">Endonuclease domain-containing 1 protein-like protein</fullName>
    </submittedName>
</protein>
<dbReference type="AlphaFoldDB" id="A0AAD3RFS5"/>
<gene>
    <name evidence="3" type="ORF">AKAME5_001871900</name>
</gene>
<dbReference type="Gene3D" id="3.40.570.10">
    <property type="entry name" value="Extracellular Endonuclease, subunit A"/>
    <property type="match status" value="1"/>
</dbReference>
<dbReference type="PANTHER" id="PTHR21472:SF18">
    <property type="entry name" value="ENDONUCLEASE DOMAIN-CONTAINING 1 PROTEIN"/>
    <property type="match status" value="1"/>
</dbReference>
<dbReference type="GO" id="GO:0016787">
    <property type="term" value="F:hydrolase activity"/>
    <property type="evidence" value="ECO:0007669"/>
    <property type="project" value="InterPro"/>
</dbReference>
<keyword evidence="4" id="KW-1185">Reference proteome</keyword>
<evidence type="ECO:0000256" key="1">
    <source>
        <dbReference type="SAM" id="MobiDB-lite"/>
    </source>
</evidence>
<evidence type="ECO:0000313" key="4">
    <source>
        <dbReference type="Proteomes" id="UP001279410"/>
    </source>
</evidence>
<dbReference type="InterPro" id="IPR044929">
    <property type="entry name" value="DNA/RNA_non-sp_Endonuclease_sf"/>
</dbReference>
<evidence type="ECO:0000313" key="3">
    <source>
        <dbReference type="EMBL" id="GLD67368.1"/>
    </source>
</evidence>
<dbReference type="InterPro" id="IPR039015">
    <property type="entry name" value="ENDOD1"/>
</dbReference>
<feature type="domain" description="DNA/RNA non-specific endonuclease/pyrophosphatase/phosphodiesterase" evidence="2">
    <location>
        <begin position="67"/>
        <end position="139"/>
    </location>
</feature>
<dbReference type="GO" id="GO:0004519">
    <property type="term" value="F:endonuclease activity"/>
    <property type="evidence" value="ECO:0007669"/>
    <property type="project" value="UniProtKB-KW"/>
</dbReference>
<comment type="caution">
    <text evidence="3">The sequence shown here is derived from an EMBL/GenBank/DDBJ whole genome shotgun (WGS) entry which is preliminary data.</text>
</comment>
<dbReference type="EMBL" id="BRZM01000109">
    <property type="protein sequence ID" value="GLD67368.1"/>
    <property type="molecule type" value="Genomic_DNA"/>
</dbReference>